<dbReference type="EMBL" id="JBBMFN010000021">
    <property type="protein sequence ID" value="MEQ2466120.1"/>
    <property type="molecule type" value="Genomic_DNA"/>
</dbReference>
<name>A0ABV1EYF8_9BACI</name>
<reference evidence="4 5" key="1">
    <citation type="submission" date="2024-03" db="EMBL/GenBank/DDBJ databases">
        <title>Human intestinal bacterial collection.</title>
        <authorList>
            <person name="Pauvert C."/>
            <person name="Hitch T.C.A."/>
            <person name="Clavel T."/>
        </authorList>
    </citation>
    <scope>NUCLEOTIDE SEQUENCE [LARGE SCALE GENOMIC DNA]</scope>
    <source>
        <strain evidence="4 5">CLA-SR-H024</strain>
    </source>
</reference>
<dbReference type="Proteomes" id="UP001465426">
    <property type="component" value="Unassembled WGS sequence"/>
</dbReference>
<keyword evidence="2" id="KW-0804">Transcription</keyword>
<evidence type="ECO:0000259" key="3">
    <source>
        <dbReference type="PROSITE" id="PS01124"/>
    </source>
</evidence>
<proteinExistence type="predicted"/>
<evidence type="ECO:0000313" key="4">
    <source>
        <dbReference type="EMBL" id="MEQ2466120.1"/>
    </source>
</evidence>
<sequence length="59" mass="6993">MITNGYIQTLSSQACYQLENSQQPIGEIAWNCGYNNLRSFHRNLKKITRFSPRKYREHS</sequence>
<dbReference type="InterPro" id="IPR018060">
    <property type="entry name" value="HTH_AraC"/>
</dbReference>
<protein>
    <submittedName>
        <fullName evidence="4">Helix-turn-helix domain-containing protein</fullName>
    </submittedName>
</protein>
<evidence type="ECO:0000256" key="2">
    <source>
        <dbReference type="ARBA" id="ARBA00023163"/>
    </source>
</evidence>
<feature type="domain" description="HTH araC/xylS-type" evidence="3">
    <location>
        <begin position="12"/>
        <end position="58"/>
    </location>
</feature>
<evidence type="ECO:0000313" key="5">
    <source>
        <dbReference type="Proteomes" id="UP001465426"/>
    </source>
</evidence>
<dbReference type="RefSeq" id="WP_172918881.1">
    <property type="nucleotide sequence ID" value="NZ_JBBMFN010000021.1"/>
</dbReference>
<accession>A0ABV1EYF8</accession>
<dbReference type="InterPro" id="IPR009057">
    <property type="entry name" value="Homeodomain-like_sf"/>
</dbReference>
<keyword evidence="5" id="KW-1185">Reference proteome</keyword>
<comment type="caution">
    <text evidence="4">The sequence shown here is derived from an EMBL/GenBank/DDBJ whole genome shotgun (WGS) entry which is preliminary data.</text>
</comment>
<dbReference type="SUPFAM" id="SSF46689">
    <property type="entry name" value="Homeodomain-like"/>
    <property type="match status" value="1"/>
</dbReference>
<dbReference type="PROSITE" id="PS01124">
    <property type="entry name" value="HTH_ARAC_FAMILY_2"/>
    <property type="match status" value="1"/>
</dbReference>
<dbReference type="Gene3D" id="1.10.10.60">
    <property type="entry name" value="Homeodomain-like"/>
    <property type="match status" value="1"/>
</dbReference>
<dbReference type="Pfam" id="PF12833">
    <property type="entry name" value="HTH_18"/>
    <property type="match status" value="1"/>
</dbReference>
<gene>
    <name evidence="4" type="ORF">WMO63_10640</name>
</gene>
<evidence type="ECO:0000256" key="1">
    <source>
        <dbReference type="ARBA" id="ARBA00023015"/>
    </source>
</evidence>
<keyword evidence="1" id="KW-0805">Transcription regulation</keyword>
<organism evidence="4 5">
    <name type="scientific">Niallia hominis</name>
    <dbReference type="NCBI Taxonomy" id="3133173"/>
    <lineage>
        <taxon>Bacteria</taxon>
        <taxon>Bacillati</taxon>
        <taxon>Bacillota</taxon>
        <taxon>Bacilli</taxon>
        <taxon>Bacillales</taxon>
        <taxon>Bacillaceae</taxon>
        <taxon>Niallia</taxon>
    </lineage>
</organism>